<dbReference type="GO" id="GO:0045893">
    <property type="term" value="P:positive regulation of DNA-templated transcription"/>
    <property type="evidence" value="ECO:0007669"/>
    <property type="project" value="InterPro"/>
</dbReference>
<name>A0A6J6N0H2_9ZZZZ</name>
<dbReference type="Pfam" id="PF13397">
    <property type="entry name" value="RbpA"/>
    <property type="match status" value="1"/>
</dbReference>
<gene>
    <name evidence="1" type="ORF">UFOPK2373_00152</name>
</gene>
<dbReference type="GO" id="GO:0001000">
    <property type="term" value="F:bacterial-type RNA polymerase core enzyme binding"/>
    <property type="evidence" value="ECO:0007669"/>
    <property type="project" value="InterPro"/>
</dbReference>
<reference evidence="1" key="1">
    <citation type="submission" date="2020-05" db="EMBL/GenBank/DDBJ databases">
        <authorList>
            <person name="Chiriac C."/>
            <person name="Salcher M."/>
            <person name="Ghai R."/>
            <person name="Kavagutti S V."/>
        </authorList>
    </citation>
    <scope>NUCLEOTIDE SEQUENCE</scope>
</reference>
<dbReference type="InterPro" id="IPR038638">
    <property type="entry name" value="RbpA_sf"/>
</dbReference>
<dbReference type="AlphaFoldDB" id="A0A6J6N0H2"/>
<dbReference type="EMBL" id="CAEZXL010000012">
    <property type="protein sequence ID" value="CAB4679569.1"/>
    <property type="molecule type" value="Genomic_DNA"/>
</dbReference>
<dbReference type="HAMAP" id="MF_01483">
    <property type="entry name" value="RbpA"/>
    <property type="match status" value="1"/>
</dbReference>
<sequence length="123" mass="13955">MAQQSMRGMRLGSESFESARGVTLSPRNTHLYRCAKEHVSEMIFADEAEVPTAWPCKSCSLEAALLDTEGNQAFATELPKAPRTHFEMLLERRSREELEEILTERLDELKARRKRGQADATNS</sequence>
<evidence type="ECO:0000313" key="1">
    <source>
        <dbReference type="EMBL" id="CAB4679569.1"/>
    </source>
</evidence>
<organism evidence="1">
    <name type="scientific">freshwater metagenome</name>
    <dbReference type="NCBI Taxonomy" id="449393"/>
    <lineage>
        <taxon>unclassified sequences</taxon>
        <taxon>metagenomes</taxon>
        <taxon>ecological metagenomes</taxon>
    </lineage>
</organism>
<dbReference type="Gene3D" id="2.20.28.270">
    <property type="entry name" value="RNA polymerase-binding protein A"/>
    <property type="match status" value="1"/>
</dbReference>
<accession>A0A6J6N0H2</accession>
<proteinExistence type="inferred from homology"/>
<protein>
    <submittedName>
        <fullName evidence="1">Unannotated protein</fullName>
    </submittedName>
</protein>
<dbReference type="InterPro" id="IPR025182">
    <property type="entry name" value="RNApol-bd_RbpA"/>
</dbReference>